<dbReference type="RefSeq" id="WP_037538019.1">
    <property type="nucleotide sequence ID" value="NZ_CAXOQR010000014.1"/>
</dbReference>
<proteinExistence type="predicted"/>
<dbReference type="InterPro" id="IPR011761">
    <property type="entry name" value="ATP-grasp"/>
</dbReference>
<organism evidence="1 2">
    <name type="scientific">Staphylococcus saprophyticus</name>
    <dbReference type="NCBI Taxonomy" id="29385"/>
    <lineage>
        <taxon>Bacteria</taxon>
        <taxon>Bacillati</taxon>
        <taxon>Bacillota</taxon>
        <taxon>Bacilli</taxon>
        <taxon>Bacillales</taxon>
        <taxon>Staphylococcaceae</taxon>
        <taxon>Staphylococcus</taxon>
    </lineage>
</organism>
<gene>
    <name evidence="1" type="ORF">NCTC7688_00926</name>
</gene>
<dbReference type="PANTHER" id="PTHR37018">
    <property type="entry name" value="CULTURE SPECIFIC PROTEIN, PUTATIVE (AFU_ORTHOLOGUE AFUA_2G00130)-RELATED"/>
    <property type="match status" value="1"/>
</dbReference>
<dbReference type="GO" id="GO:0005524">
    <property type="term" value="F:ATP binding"/>
    <property type="evidence" value="ECO:0007669"/>
    <property type="project" value="UniProtKB-UniRule"/>
</dbReference>
<dbReference type="EMBL" id="UHED01000001">
    <property type="protein sequence ID" value="SUM82418.1"/>
    <property type="molecule type" value="Genomic_DNA"/>
</dbReference>
<dbReference type="PANTHER" id="PTHR37018:SF1">
    <property type="entry name" value="CULTURE SPECIFIC PROTEIN, PUTATIVE (AFU_ORTHOLOGUE AFUA_2G00130)-RELATED"/>
    <property type="match status" value="1"/>
</dbReference>
<sequence length="398" mass="45664">MTKERSHRPKLTLSDLYDSRVVYTSRPSYISNPWLEPEEHQSNFLTGRELIIANHMPVIVHEASVTDKLKQLFEAVGKTMPTNIIQFNDQQSYEQTLKVLAQEENKKIYFQYIHGEDILTKAHYALDKDIFVALNNKARIPEWTNNQFLPRREVVNIEDFEAAVSEWSFPFVLKPGDDLPTAGGYGVMICYSEEDLTKAKTRIAQAQSETDTMIIEQKIEAIANYCVQFAYSENEGIRYIGTSAQLTDAYGHYSGNENAPDVPKHVIEAGREIMEIGVSKGYFGVAGFDLLLDDKNDVYAIDLNFRQNGSTSMLLLEPILQQGYHKFYSYISPGDNEQFFATILKYVRLGVLFPLSYYDGEWFENDTVQSRFGCIWHAENKATVDTLEQQFLKEIQEK</sequence>
<reference evidence="1 2" key="1">
    <citation type="submission" date="2018-06" db="EMBL/GenBank/DDBJ databases">
        <authorList>
            <consortium name="Pathogen Informatics"/>
            <person name="Doyle S."/>
        </authorList>
    </citation>
    <scope>NUCLEOTIDE SEQUENCE [LARGE SCALE GENOMIC DNA]</scope>
    <source>
        <strain evidence="1 2">NCTC7688</strain>
    </source>
</reference>
<evidence type="ECO:0000313" key="1">
    <source>
        <dbReference type="EMBL" id="SUM82418.1"/>
    </source>
</evidence>
<dbReference type="PROSITE" id="PS50975">
    <property type="entry name" value="ATP_GRASP"/>
    <property type="match status" value="1"/>
</dbReference>
<dbReference type="AlphaFoldDB" id="A0A380HJG4"/>
<dbReference type="SUPFAM" id="SSF56059">
    <property type="entry name" value="Glutathione synthetase ATP-binding domain-like"/>
    <property type="match status" value="1"/>
</dbReference>
<accession>A0A380HJG4</accession>
<name>A0A380HJG4_STASA</name>
<dbReference type="GeneID" id="66866909"/>
<dbReference type="Gene3D" id="3.30.470.20">
    <property type="entry name" value="ATP-grasp fold, B domain"/>
    <property type="match status" value="1"/>
</dbReference>
<evidence type="ECO:0000313" key="2">
    <source>
        <dbReference type="Proteomes" id="UP000254707"/>
    </source>
</evidence>
<dbReference type="Proteomes" id="UP000254707">
    <property type="component" value="Unassembled WGS sequence"/>
</dbReference>
<dbReference type="InterPro" id="IPR053269">
    <property type="entry name" value="Asp-Met_ligase"/>
</dbReference>
<protein>
    <submittedName>
        <fullName evidence="1">ATP-grasp domain protein</fullName>
    </submittedName>
</protein>
<dbReference type="GO" id="GO:0046872">
    <property type="term" value="F:metal ion binding"/>
    <property type="evidence" value="ECO:0007669"/>
    <property type="project" value="InterPro"/>
</dbReference>